<name>A0A6J4NRM6_9CHLR</name>
<gene>
    <name evidence="2" type="ORF">AVDCRST_MAG93-9944</name>
</gene>
<dbReference type="InterPro" id="IPR036705">
    <property type="entry name" value="Ribosyl_crysJ1_sf"/>
</dbReference>
<feature type="binding site" evidence="1">
    <location>
        <position position="272"/>
    </location>
    <ligand>
        <name>Mg(2+)</name>
        <dbReference type="ChEBI" id="CHEBI:18420"/>
        <label>1</label>
    </ligand>
</feature>
<feature type="binding site" evidence="1">
    <location>
        <position position="52"/>
    </location>
    <ligand>
        <name>Mg(2+)</name>
        <dbReference type="ChEBI" id="CHEBI:18420"/>
        <label>1</label>
    </ligand>
</feature>
<feature type="binding site" evidence="1">
    <location>
        <position position="269"/>
    </location>
    <ligand>
        <name>Mg(2+)</name>
        <dbReference type="ChEBI" id="CHEBI:18420"/>
        <label>1</label>
    </ligand>
</feature>
<organism evidence="2">
    <name type="scientific">uncultured Chloroflexia bacterium</name>
    <dbReference type="NCBI Taxonomy" id="1672391"/>
    <lineage>
        <taxon>Bacteria</taxon>
        <taxon>Bacillati</taxon>
        <taxon>Chloroflexota</taxon>
        <taxon>Chloroflexia</taxon>
        <taxon>environmental samples</taxon>
    </lineage>
</organism>
<dbReference type="Pfam" id="PF03747">
    <property type="entry name" value="ADP_ribosyl_GH"/>
    <property type="match status" value="1"/>
</dbReference>
<dbReference type="GO" id="GO:0046872">
    <property type="term" value="F:metal ion binding"/>
    <property type="evidence" value="ECO:0007669"/>
    <property type="project" value="UniProtKB-KW"/>
</dbReference>
<dbReference type="AlphaFoldDB" id="A0A6J4NRM6"/>
<dbReference type="PANTHER" id="PTHR16222">
    <property type="entry name" value="ADP-RIBOSYLGLYCOHYDROLASE"/>
    <property type="match status" value="1"/>
</dbReference>
<sequence>MHDDLLRRAHGALAGVAIGDAMGAPVEGRSATEIRARYGRITDFLSDEVVGTDDTDFTLFNALLLARHGAAITVQQVEAAWHEELLAPGKAYRPGGFSDVVATRNLQAGLHPPQSGAFGHQMWSDGVAMAISPAGIIAAGNPELAAHLAETLGCVSNGRDGIYAAQAVAAAIAVAMTGASLEAMFDAALQAAPSNSWTGRRLQHAATIVADLPNDIDTALEQLSVALVVPWWPWADLVTEAVPLAIGAFVAAQGDFRRAVPAAVSLGRDADTIGAIAGSLAGAYAGVDAIPPEWLRRAEVAPGKCIGAVAGTNIAMMAERLVDHALQGRA</sequence>
<evidence type="ECO:0000256" key="1">
    <source>
        <dbReference type="PIRSR" id="PIRSR605502-1"/>
    </source>
</evidence>
<protein>
    <recommendedName>
        <fullName evidence="3">ADP-ribosylglycohydrolase</fullName>
    </recommendedName>
</protein>
<dbReference type="EMBL" id="CADCTR010003338">
    <property type="protein sequence ID" value="CAA9395346.1"/>
    <property type="molecule type" value="Genomic_DNA"/>
</dbReference>
<keyword evidence="1" id="KW-0479">Metal-binding</keyword>
<dbReference type="Gene3D" id="1.10.4080.10">
    <property type="entry name" value="ADP-ribosylation/Crystallin J1"/>
    <property type="match status" value="1"/>
</dbReference>
<feature type="binding site" evidence="1">
    <location>
        <position position="54"/>
    </location>
    <ligand>
        <name>Mg(2+)</name>
        <dbReference type="ChEBI" id="CHEBI:18420"/>
        <label>1</label>
    </ligand>
</feature>
<dbReference type="InterPro" id="IPR050792">
    <property type="entry name" value="ADP-ribosylglycohydrolase"/>
</dbReference>
<evidence type="ECO:0008006" key="3">
    <source>
        <dbReference type="Google" id="ProtNLM"/>
    </source>
</evidence>
<keyword evidence="1" id="KW-0460">Magnesium</keyword>
<reference evidence="2" key="1">
    <citation type="submission" date="2020-02" db="EMBL/GenBank/DDBJ databases">
        <authorList>
            <person name="Meier V. D."/>
        </authorList>
    </citation>
    <scope>NUCLEOTIDE SEQUENCE</scope>
    <source>
        <strain evidence="2">AVDCRST_MAG93</strain>
    </source>
</reference>
<feature type="binding site" evidence="1">
    <location>
        <position position="271"/>
    </location>
    <ligand>
        <name>Mg(2+)</name>
        <dbReference type="ChEBI" id="CHEBI:18420"/>
        <label>1</label>
    </ligand>
</feature>
<accession>A0A6J4NRM6</accession>
<dbReference type="SUPFAM" id="SSF101478">
    <property type="entry name" value="ADP-ribosylglycohydrolase"/>
    <property type="match status" value="1"/>
</dbReference>
<feature type="binding site" evidence="1">
    <location>
        <position position="53"/>
    </location>
    <ligand>
        <name>Mg(2+)</name>
        <dbReference type="ChEBI" id="CHEBI:18420"/>
        <label>1</label>
    </ligand>
</feature>
<dbReference type="InterPro" id="IPR005502">
    <property type="entry name" value="Ribosyl_crysJ1"/>
</dbReference>
<evidence type="ECO:0000313" key="2">
    <source>
        <dbReference type="EMBL" id="CAA9395346.1"/>
    </source>
</evidence>
<comment type="cofactor">
    <cofactor evidence="1">
        <name>Mg(2+)</name>
        <dbReference type="ChEBI" id="CHEBI:18420"/>
    </cofactor>
    <text evidence="1">Binds 2 magnesium ions per subunit.</text>
</comment>
<dbReference type="PANTHER" id="PTHR16222:SF12">
    <property type="entry name" value="ADP-RIBOSYLGLYCOHYDROLASE-RELATED"/>
    <property type="match status" value="1"/>
</dbReference>
<proteinExistence type="predicted"/>